<dbReference type="eggNOG" id="COG2148">
    <property type="taxonomic scope" value="Bacteria"/>
</dbReference>
<protein>
    <submittedName>
        <fullName evidence="9">Putative sugar transferase</fullName>
    </submittedName>
</protein>
<evidence type="ECO:0000256" key="5">
    <source>
        <dbReference type="ARBA" id="ARBA00022989"/>
    </source>
</evidence>
<feature type="transmembrane region" description="Helical" evidence="7">
    <location>
        <begin position="144"/>
        <end position="166"/>
    </location>
</feature>
<dbReference type="NCBIfam" id="TIGR03025">
    <property type="entry name" value="EPS_sugtrans"/>
    <property type="match status" value="1"/>
</dbReference>
<dbReference type="PANTHER" id="PTHR30576:SF10">
    <property type="entry name" value="SLL5057 PROTEIN"/>
    <property type="match status" value="1"/>
</dbReference>
<evidence type="ECO:0000259" key="8">
    <source>
        <dbReference type="Pfam" id="PF02397"/>
    </source>
</evidence>
<comment type="caution">
    <text evidence="9">The sequence shown here is derived from an EMBL/GenBank/DDBJ whole genome shotgun (WGS) entry which is preliminary data.</text>
</comment>
<evidence type="ECO:0000313" key="10">
    <source>
        <dbReference type="Proteomes" id="UP000024001"/>
    </source>
</evidence>
<dbReference type="EMBL" id="JFYO01000005">
    <property type="protein sequence ID" value="EZP27464.1"/>
    <property type="molecule type" value="Genomic_DNA"/>
</dbReference>
<evidence type="ECO:0000256" key="1">
    <source>
        <dbReference type="ARBA" id="ARBA00004141"/>
    </source>
</evidence>
<evidence type="ECO:0000256" key="2">
    <source>
        <dbReference type="ARBA" id="ARBA00006464"/>
    </source>
</evidence>
<dbReference type="GO" id="GO:0016020">
    <property type="term" value="C:membrane"/>
    <property type="evidence" value="ECO:0007669"/>
    <property type="project" value="UniProtKB-SubCell"/>
</dbReference>
<reference evidence="9 10" key="1">
    <citation type="submission" date="2014-03" db="EMBL/GenBank/DDBJ databases">
        <title>Draft Genome Sequences of 13 Willow Endophytes.</title>
        <authorList>
            <person name="Gan H.Y."/>
            <person name="Gan H.M."/>
            <person name="Savka M.A."/>
            <person name="Hudson A.O."/>
        </authorList>
    </citation>
    <scope>NUCLEOTIDE SEQUENCE [LARGE SCALE GENOMIC DNA]</scope>
    <source>
        <strain evidence="9 10">RIT293</strain>
    </source>
</reference>
<dbReference type="InterPro" id="IPR003362">
    <property type="entry name" value="Bact_transf"/>
</dbReference>
<dbReference type="RefSeq" id="WP_036310826.1">
    <property type="nucleotide sequence ID" value="NZ_CP031421.1"/>
</dbReference>
<organism evidence="9 10">
    <name type="scientific">Microbacterium oleivorans</name>
    <dbReference type="NCBI Taxonomy" id="273677"/>
    <lineage>
        <taxon>Bacteria</taxon>
        <taxon>Bacillati</taxon>
        <taxon>Actinomycetota</taxon>
        <taxon>Actinomycetes</taxon>
        <taxon>Micrococcales</taxon>
        <taxon>Microbacteriaceae</taxon>
        <taxon>Microbacterium</taxon>
    </lineage>
</organism>
<dbReference type="GO" id="GO:0016780">
    <property type="term" value="F:phosphotransferase activity, for other substituted phosphate groups"/>
    <property type="evidence" value="ECO:0007669"/>
    <property type="project" value="TreeGrafter"/>
</dbReference>
<comment type="similarity">
    <text evidence="2">Belongs to the bacterial sugar transferase family.</text>
</comment>
<evidence type="ECO:0000313" key="9">
    <source>
        <dbReference type="EMBL" id="EZP27464.1"/>
    </source>
</evidence>
<keyword evidence="10" id="KW-1185">Reference proteome</keyword>
<proteinExistence type="inferred from homology"/>
<dbReference type="PANTHER" id="PTHR30576">
    <property type="entry name" value="COLANIC BIOSYNTHESIS UDP-GLUCOSE LIPID CARRIER TRANSFERASE"/>
    <property type="match status" value="1"/>
</dbReference>
<evidence type="ECO:0000256" key="7">
    <source>
        <dbReference type="SAM" id="Phobius"/>
    </source>
</evidence>
<dbReference type="AlphaFoldDB" id="A0A031FRH5"/>
<keyword evidence="5 7" id="KW-1133">Transmembrane helix</keyword>
<comment type="subcellular location">
    <subcellularLocation>
        <location evidence="1">Membrane</location>
        <topology evidence="1">Multi-pass membrane protein</topology>
    </subcellularLocation>
</comment>
<feature type="transmembrane region" description="Helical" evidence="7">
    <location>
        <begin position="322"/>
        <end position="343"/>
    </location>
</feature>
<evidence type="ECO:0000256" key="3">
    <source>
        <dbReference type="ARBA" id="ARBA00022679"/>
    </source>
</evidence>
<dbReference type="PATRIC" id="fig|273677.3.peg.1431"/>
<evidence type="ECO:0000256" key="6">
    <source>
        <dbReference type="ARBA" id="ARBA00023136"/>
    </source>
</evidence>
<dbReference type="InterPro" id="IPR017475">
    <property type="entry name" value="EPS_sugar_tfrase"/>
</dbReference>
<feature type="transmembrane region" description="Helical" evidence="7">
    <location>
        <begin position="52"/>
        <end position="72"/>
    </location>
</feature>
<dbReference type="Proteomes" id="UP000024001">
    <property type="component" value="Unassembled WGS sequence"/>
</dbReference>
<name>A0A031FRH5_9MICO</name>
<dbReference type="KEGG" id="moo:BWL13_00230"/>
<dbReference type="OrthoDB" id="9808602at2"/>
<feature type="transmembrane region" description="Helical" evidence="7">
    <location>
        <begin position="78"/>
        <end position="103"/>
    </location>
</feature>
<keyword evidence="6 7" id="KW-0472">Membrane</keyword>
<keyword evidence="3 9" id="KW-0808">Transferase</keyword>
<keyword evidence="4 7" id="KW-0812">Transmembrane</keyword>
<evidence type="ECO:0000256" key="4">
    <source>
        <dbReference type="ARBA" id="ARBA00022692"/>
    </source>
</evidence>
<feature type="domain" description="Bacterial sugar transferase" evidence="8">
    <location>
        <begin position="317"/>
        <end position="504"/>
    </location>
</feature>
<accession>A0A031FRH5</accession>
<dbReference type="Pfam" id="PF02397">
    <property type="entry name" value="Bac_transf"/>
    <property type="match status" value="1"/>
</dbReference>
<dbReference type="GeneID" id="91430644"/>
<gene>
    <name evidence="9" type="ORF">BW34_01451</name>
</gene>
<sequence>MSAVEGLSPSFTLSGLSPLSAVRGLAGEAPRASAGLVSRQQWERRFRLRLRLSDVAVVALSCAFATAVSLTIGGQPGVAPLTFSAAAISIATATLWLAALLLFNTRSTSVIGSGAAEYARVAHATGLAFGLLAILFVLFEWEGIRVQLFTALPLGTLALLVSRWAWRRWLIAQRSEGRYASRTVVVGSRDDVEYAIRTLGPAGQLGYLVVGVALLDDSDDSVSVDGVDYLVTRGEDAVLRAATIHESDTIVVASQPAGDPTYVKRLAWALEGTAAELVISSRIADVAGPRMSLRPVEGMPLIHVKIPSFEGATYYVKRALDIMASLAALALFAPIALVIALAIKTDDGGPVFFHQARVGRDGREFAMLKFRTMRVNAEAELAALIEQNEGSGLLFKLKSDPRVTRVGQFLRKFSLDEVPQFWNVLRGDMSVVGPRPPLPSEVIAYDGTVSRRLYIKPGITGPWQVGGRSDLSWEESVRLDLRYVENWTVMTDLVLMWRTAKVMISPEGAY</sequence>
<feature type="transmembrane region" description="Helical" evidence="7">
    <location>
        <begin position="115"/>
        <end position="138"/>
    </location>
</feature>